<comment type="caution">
    <text evidence="2">The sequence shown here is derived from an EMBL/GenBank/DDBJ whole genome shotgun (WGS) entry which is preliminary data.</text>
</comment>
<sequence length="133" mass="15219">MIGVKWIYNTKEDGSIQKHKARLIAKGYSQQLGVNSTDTFAPMARMETTHIVLAISAQLGLPLYQLDVKSTLLNSGLEEEVYVEQPTGYIVQGKEEKVYRLKKSLYRLKQAPRTWNSKIDGYFQSNEFERSQS</sequence>
<name>A0AAW2KU64_9LAMI</name>
<dbReference type="EMBL" id="JACGWM010000195">
    <property type="protein sequence ID" value="KAL0310430.1"/>
    <property type="molecule type" value="Genomic_DNA"/>
</dbReference>
<feature type="domain" description="Reverse transcriptase Ty1/copia-type" evidence="1">
    <location>
        <begin position="2"/>
        <end position="132"/>
    </location>
</feature>
<proteinExistence type="predicted"/>
<dbReference type="Pfam" id="PF07727">
    <property type="entry name" value="RVT_2"/>
    <property type="match status" value="1"/>
</dbReference>
<reference evidence="2" key="1">
    <citation type="submission" date="2020-06" db="EMBL/GenBank/DDBJ databases">
        <authorList>
            <person name="Li T."/>
            <person name="Hu X."/>
            <person name="Zhang T."/>
            <person name="Song X."/>
            <person name="Zhang H."/>
            <person name="Dai N."/>
            <person name="Sheng W."/>
            <person name="Hou X."/>
            <person name="Wei L."/>
        </authorList>
    </citation>
    <scope>NUCLEOTIDE SEQUENCE</scope>
    <source>
        <strain evidence="2">KEN8</strain>
        <tissue evidence="2">Leaf</tissue>
    </source>
</reference>
<reference evidence="2" key="2">
    <citation type="journal article" date="2024" name="Plant">
        <title>Genomic evolution and insights into agronomic trait innovations of Sesamum species.</title>
        <authorList>
            <person name="Miao H."/>
            <person name="Wang L."/>
            <person name="Qu L."/>
            <person name="Liu H."/>
            <person name="Sun Y."/>
            <person name="Le M."/>
            <person name="Wang Q."/>
            <person name="Wei S."/>
            <person name="Zheng Y."/>
            <person name="Lin W."/>
            <person name="Duan Y."/>
            <person name="Cao H."/>
            <person name="Xiong S."/>
            <person name="Wang X."/>
            <person name="Wei L."/>
            <person name="Li C."/>
            <person name="Ma Q."/>
            <person name="Ju M."/>
            <person name="Zhao R."/>
            <person name="Li G."/>
            <person name="Mu C."/>
            <person name="Tian Q."/>
            <person name="Mei H."/>
            <person name="Zhang T."/>
            <person name="Gao T."/>
            <person name="Zhang H."/>
        </authorList>
    </citation>
    <scope>NUCLEOTIDE SEQUENCE</scope>
    <source>
        <strain evidence="2">KEN8</strain>
    </source>
</reference>
<dbReference type="AlphaFoldDB" id="A0AAW2KU64"/>
<evidence type="ECO:0000259" key="1">
    <source>
        <dbReference type="Pfam" id="PF07727"/>
    </source>
</evidence>
<accession>A0AAW2KU64</accession>
<organism evidence="2">
    <name type="scientific">Sesamum calycinum</name>
    <dbReference type="NCBI Taxonomy" id="2727403"/>
    <lineage>
        <taxon>Eukaryota</taxon>
        <taxon>Viridiplantae</taxon>
        <taxon>Streptophyta</taxon>
        <taxon>Embryophyta</taxon>
        <taxon>Tracheophyta</taxon>
        <taxon>Spermatophyta</taxon>
        <taxon>Magnoliopsida</taxon>
        <taxon>eudicotyledons</taxon>
        <taxon>Gunneridae</taxon>
        <taxon>Pentapetalae</taxon>
        <taxon>asterids</taxon>
        <taxon>lamiids</taxon>
        <taxon>Lamiales</taxon>
        <taxon>Pedaliaceae</taxon>
        <taxon>Sesamum</taxon>
    </lineage>
</organism>
<evidence type="ECO:0000313" key="2">
    <source>
        <dbReference type="EMBL" id="KAL0310430.1"/>
    </source>
</evidence>
<protein>
    <submittedName>
        <fullName evidence="2">Transposon Ty1-ER2 Gag-Pol polyprotein</fullName>
    </submittedName>
</protein>
<gene>
    <name evidence="2" type="ORF">Scaly_2930100</name>
</gene>
<dbReference type="InterPro" id="IPR013103">
    <property type="entry name" value="RVT_2"/>
</dbReference>